<comment type="subcellular location">
    <subcellularLocation>
        <location evidence="1">Cell membrane</location>
        <topology evidence="1">Multi-pass membrane protein</topology>
    </subcellularLocation>
</comment>
<dbReference type="RefSeq" id="WP_024738211.1">
    <property type="nucleotide sequence ID" value="NZ_BAABZD010000004.1"/>
</dbReference>
<sequence>MKEQYRKLIVLYCTMFKIGCFTFGGGWSIIAQIEEEFCKKRGWVTEEQILDFMSVAKSLPGIMIVNYSVLFGYTAAGIPGALAASFGLVSPAVIVIAVITNFYDIFCNNPYVIRMMNGVRSAVIPVIIGAAWKLKKNALTDRATYLIGIAVTVICVVSDLNKLAIVVLCGLIGIAIYVKERTGRGRDLS</sequence>
<dbReference type="AlphaFoldDB" id="A0AAW5F4E2"/>
<evidence type="ECO:0000256" key="7">
    <source>
        <dbReference type="SAM" id="Phobius"/>
    </source>
</evidence>
<dbReference type="GO" id="GO:0015109">
    <property type="term" value="F:chromate transmembrane transporter activity"/>
    <property type="evidence" value="ECO:0007669"/>
    <property type="project" value="InterPro"/>
</dbReference>
<dbReference type="InterPro" id="IPR003370">
    <property type="entry name" value="Chromate_transpt"/>
</dbReference>
<evidence type="ECO:0000313" key="9">
    <source>
        <dbReference type="Proteomes" id="UP001203136"/>
    </source>
</evidence>
<dbReference type="InterPro" id="IPR052518">
    <property type="entry name" value="CHR_Transporter"/>
</dbReference>
<evidence type="ECO:0000256" key="5">
    <source>
        <dbReference type="ARBA" id="ARBA00022989"/>
    </source>
</evidence>
<comment type="similarity">
    <text evidence="2">Belongs to the chromate ion transporter (CHR) (TC 2.A.51) family.</text>
</comment>
<dbReference type="PANTHER" id="PTHR43663:SF2">
    <property type="entry name" value="CHROMATE TRANSPORT PROTEIN-RELATED"/>
    <property type="match status" value="1"/>
</dbReference>
<dbReference type="EMBL" id="JAINVB010000001">
    <property type="protein sequence ID" value="MCK0086061.1"/>
    <property type="molecule type" value="Genomic_DNA"/>
</dbReference>
<comment type="caution">
    <text evidence="8">The sequence shown here is derived from an EMBL/GenBank/DDBJ whole genome shotgun (WGS) entry which is preliminary data.</text>
</comment>
<feature type="transmembrane region" description="Helical" evidence="7">
    <location>
        <begin position="111"/>
        <end position="132"/>
    </location>
</feature>
<keyword evidence="6 7" id="KW-0472">Membrane</keyword>
<evidence type="ECO:0000256" key="1">
    <source>
        <dbReference type="ARBA" id="ARBA00004651"/>
    </source>
</evidence>
<dbReference type="PANTHER" id="PTHR43663">
    <property type="entry name" value="CHROMATE TRANSPORT PROTEIN-RELATED"/>
    <property type="match status" value="1"/>
</dbReference>
<dbReference type="GO" id="GO:0005886">
    <property type="term" value="C:plasma membrane"/>
    <property type="evidence" value="ECO:0007669"/>
    <property type="project" value="UniProtKB-SubCell"/>
</dbReference>
<keyword evidence="3" id="KW-1003">Cell membrane</keyword>
<gene>
    <name evidence="8" type="ORF">K5I21_09310</name>
</gene>
<evidence type="ECO:0000256" key="6">
    <source>
        <dbReference type="ARBA" id="ARBA00023136"/>
    </source>
</evidence>
<evidence type="ECO:0000313" key="8">
    <source>
        <dbReference type="EMBL" id="MCK0086061.1"/>
    </source>
</evidence>
<dbReference type="Pfam" id="PF02417">
    <property type="entry name" value="Chromate_transp"/>
    <property type="match status" value="1"/>
</dbReference>
<proteinExistence type="inferred from homology"/>
<feature type="transmembrane region" description="Helical" evidence="7">
    <location>
        <begin position="144"/>
        <end position="177"/>
    </location>
</feature>
<accession>A0AAW5F4E2</accession>
<evidence type="ECO:0000256" key="3">
    <source>
        <dbReference type="ARBA" id="ARBA00022475"/>
    </source>
</evidence>
<keyword evidence="4 7" id="KW-0812">Transmembrane</keyword>
<reference evidence="8" key="1">
    <citation type="journal article" date="2022" name="Cell Host Microbe">
        <title>Colonization of the live biotherapeutic product VE303 and modulation of the microbiota and metabolites in healthy volunteers.</title>
        <authorList>
            <person name="Dsouza M."/>
            <person name="Menon R."/>
            <person name="Crossette E."/>
            <person name="Bhattarai S.K."/>
            <person name="Schneider J."/>
            <person name="Kim Y.G."/>
            <person name="Reddy S."/>
            <person name="Caballero S."/>
            <person name="Felix C."/>
            <person name="Cornacchione L."/>
            <person name="Hendrickson J."/>
            <person name="Watson A.R."/>
            <person name="Minot S.S."/>
            <person name="Greenfield N."/>
            <person name="Schopf L."/>
            <person name="Szabady R."/>
            <person name="Patarroyo J."/>
            <person name="Smith W."/>
            <person name="Harrison P."/>
            <person name="Kuijper E.J."/>
            <person name="Kelly C.P."/>
            <person name="Olle B."/>
            <person name="Bobilev D."/>
            <person name="Silber J.L."/>
            <person name="Bucci V."/>
            <person name="Roberts B."/>
            <person name="Faith J."/>
            <person name="Norman J.M."/>
        </authorList>
    </citation>
    <scope>NUCLEOTIDE SEQUENCE</scope>
    <source>
        <strain evidence="8">VE303-04</strain>
    </source>
</reference>
<evidence type="ECO:0000256" key="2">
    <source>
        <dbReference type="ARBA" id="ARBA00005262"/>
    </source>
</evidence>
<dbReference type="Proteomes" id="UP001203136">
    <property type="component" value="Unassembled WGS sequence"/>
</dbReference>
<protein>
    <submittedName>
        <fullName evidence="8">Chromate transporter</fullName>
    </submittedName>
</protein>
<organism evidence="8 9">
    <name type="scientific">Clostridium symbiosum</name>
    <name type="common">Bacteroides symbiosus</name>
    <dbReference type="NCBI Taxonomy" id="1512"/>
    <lineage>
        <taxon>Bacteria</taxon>
        <taxon>Bacillati</taxon>
        <taxon>Bacillota</taxon>
        <taxon>Clostridia</taxon>
        <taxon>Lachnospirales</taxon>
        <taxon>Lachnospiraceae</taxon>
        <taxon>Otoolea</taxon>
    </lineage>
</organism>
<keyword evidence="5 7" id="KW-1133">Transmembrane helix</keyword>
<evidence type="ECO:0000256" key="4">
    <source>
        <dbReference type="ARBA" id="ARBA00022692"/>
    </source>
</evidence>
<feature type="transmembrane region" description="Helical" evidence="7">
    <location>
        <begin position="9"/>
        <end position="30"/>
    </location>
</feature>
<feature type="transmembrane region" description="Helical" evidence="7">
    <location>
        <begin position="70"/>
        <end position="99"/>
    </location>
</feature>
<name>A0AAW5F4E2_CLOSY</name>